<name>A0AAD9HII9_9PEZI</name>
<protein>
    <recommendedName>
        <fullName evidence="3">Baculoviral IAP repeat-containing protein 3</fullName>
    </recommendedName>
</protein>
<sequence length="219" mass="24714">MDEFCVRLLSFFERGTDGKPGRWPRPALSPEDMAGAGFRLQGSQTQSGDSVVCDFCKLQAWKWETKDDPFLQHKEASPNCEYVASDIFNEYHDVFVKRQLDVKEAAQCPISPPTTPTKKAYRPRRRMGLSPIVTVYESTPTDQEGSLKLQDKSQMPTEVSISAGSVEVVIRVCDQGGHGKFPVLSVDFAWPELTSRQASRDFALSKRHAHKILRHTRQL</sequence>
<accession>A0AAD9HII9</accession>
<dbReference type="EMBL" id="MU842862">
    <property type="protein sequence ID" value="KAK2029560.1"/>
    <property type="molecule type" value="Genomic_DNA"/>
</dbReference>
<dbReference type="Gene3D" id="1.10.1170.10">
    <property type="entry name" value="Inhibitor Of Apoptosis Protein (2mihbC-IAP-1), Chain A"/>
    <property type="match status" value="1"/>
</dbReference>
<dbReference type="SMART" id="SM00238">
    <property type="entry name" value="BIR"/>
    <property type="match status" value="1"/>
</dbReference>
<evidence type="ECO:0000313" key="1">
    <source>
        <dbReference type="EMBL" id="KAK2029560.1"/>
    </source>
</evidence>
<dbReference type="PROSITE" id="PS50143">
    <property type="entry name" value="BIR_REPEAT_2"/>
    <property type="match status" value="1"/>
</dbReference>
<dbReference type="AlphaFoldDB" id="A0AAD9HII9"/>
<evidence type="ECO:0008006" key="3">
    <source>
        <dbReference type="Google" id="ProtNLM"/>
    </source>
</evidence>
<proteinExistence type="predicted"/>
<gene>
    <name evidence="1" type="ORF">LX32DRAFT_672803</name>
</gene>
<organism evidence="1 2">
    <name type="scientific">Colletotrichum zoysiae</name>
    <dbReference type="NCBI Taxonomy" id="1216348"/>
    <lineage>
        <taxon>Eukaryota</taxon>
        <taxon>Fungi</taxon>
        <taxon>Dikarya</taxon>
        <taxon>Ascomycota</taxon>
        <taxon>Pezizomycotina</taxon>
        <taxon>Sordariomycetes</taxon>
        <taxon>Hypocreomycetidae</taxon>
        <taxon>Glomerellales</taxon>
        <taxon>Glomerellaceae</taxon>
        <taxon>Colletotrichum</taxon>
        <taxon>Colletotrichum graminicola species complex</taxon>
    </lineage>
</organism>
<comment type="caution">
    <text evidence="1">The sequence shown here is derived from an EMBL/GenBank/DDBJ whole genome shotgun (WGS) entry which is preliminary data.</text>
</comment>
<evidence type="ECO:0000313" key="2">
    <source>
        <dbReference type="Proteomes" id="UP001232148"/>
    </source>
</evidence>
<reference evidence="1" key="1">
    <citation type="submission" date="2021-06" db="EMBL/GenBank/DDBJ databases">
        <title>Comparative genomics, transcriptomics and evolutionary studies reveal genomic signatures of adaptation to plant cell wall in hemibiotrophic fungi.</title>
        <authorList>
            <consortium name="DOE Joint Genome Institute"/>
            <person name="Baroncelli R."/>
            <person name="Diaz J.F."/>
            <person name="Benocci T."/>
            <person name="Peng M."/>
            <person name="Battaglia E."/>
            <person name="Haridas S."/>
            <person name="Andreopoulos W."/>
            <person name="Labutti K."/>
            <person name="Pangilinan J."/>
            <person name="Floch G.L."/>
            <person name="Makela M.R."/>
            <person name="Henrissat B."/>
            <person name="Grigoriev I.V."/>
            <person name="Crouch J.A."/>
            <person name="De Vries R.P."/>
            <person name="Sukno S.A."/>
            <person name="Thon M.R."/>
        </authorList>
    </citation>
    <scope>NUCLEOTIDE SEQUENCE</scope>
    <source>
        <strain evidence="1">MAFF235873</strain>
    </source>
</reference>
<dbReference type="InterPro" id="IPR001370">
    <property type="entry name" value="BIR_rpt"/>
</dbReference>
<dbReference type="Proteomes" id="UP001232148">
    <property type="component" value="Unassembled WGS sequence"/>
</dbReference>
<dbReference type="Pfam" id="PF00653">
    <property type="entry name" value="BIR"/>
    <property type="match status" value="1"/>
</dbReference>
<dbReference type="SUPFAM" id="SSF57924">
    <property type="entry name" value="Inhibitor of apoptosis (IAP) repeat"/>
    <property type="match status" value="1"/>
</dbReference>
<keyword evidence="2" id="KW-1185">Reference proteome</keyword>